<evidence type="ECO:0000313" key="1">
    <source>
        <dbReference type="EMBL" id="TWW67698.1"/>
    </source>
</evidence>
<organism evidence="1 2">
    <name type="scientific">Takifugu flavidus</name>
    <name type="common">sansaifugu</name>
    <dbReference type="NCBI Taxonomy" id="433684"/>
    <lineage>
        <taxon>Eukaryota</taxon>
        <taxon>Metazoa</taxon>
        <taxon>Chordata</taxon>
        <taxon>Craniata</taxon>
        <taxon>Vertebrata</taxon>
        <taxon>Euteleostomi</taxon>
        <taxon>Actinopterygii</taxon>
        <taxon>Neopterygii</taxon>
        <taxon>Teleostei</taxon>
        <taxon>Neoteleostei</taxon>
        <taxon>Acanthomorphata</taxon>
        <taxon>Eupercaria</taxon>
        <taxon>Tetraodontiformes</taxon>
        <taxon>Tetradontoidea</taxon>
        <taxon>Tetraodontidae</taxon>
        <taxon>Takifugu</taxon>
    </lineage>
</organism>
<gene>
    <name evidence="1" type="ORF">D4764_02G0007390</name>
</gene>
<protein>
    <submittedName>
        <fullName evidence="1">Protein kinase C-binding protein NELL1 NEL-like protein 1</fullName>
    </submittedName>
</protein>
<evidence type="ECO:0000313" key="2">
    <source>
        <dbReference type="Proteomes" id="UP000324091"/>
    </source>
</evidence>
<keyword evidence="1" id="KW-0808">Transferase</keyword>
<dbReference type="Proteomes" id="UP000324091">
    <property type="component" value="Chromosome 2"/>
</dbReference>
<proteinExistence type="predicted"/>
<sequence length="159" mass="18109">MFPHIAKTPKHCSLPKYALAFGSDQDYQIDIISELDLANATYGITQVAGLHNNSKAFLFRVFREKREASWQRRPQDIPFYLQSPLTDTLTSACLFVFLLMMDRLRPSFQQLLQEESPNVSRHLVFSGQPVLLFSTNHQQQDVSVCAMRSEVTAVNVNMG</sequence>
<name>A0A5C6NLX7_9TELE</name>
<dbReference type="GO" id="GO:0016301">
    <property type="term" value="F:kinase activity"/>
    <property type="evidence" value="ECO:0007669"/>
    <property type="project" value="UniProtKB-KW"/>
</dbReference>
<dbReference type="AlphaFoldDB" id="A0A5C6NLX7"/>
<accession>A0A5C6NLX7</accession>
<keyword evidence="1" id="KW-0418">Kinase</keyword>
<comment type="caution">
    <text evidence="1">The sequence shown here is derived from an EMBL/GenBank/DDBJ whole genome shotgun (WGS) entry which is preliminary data.</text>
</comment>
<dbReference type="EMBL" id="RHFK02000012">
    <property type="protein sequence ID" value="TWW67698.1"/>
    <property type="molecule type" value="Genomic_DNA"/>
</dbReference>
<keyword evidence="2" id="KW-1185">Reference proteome</keyword>
<reference evidence="1 2" key="1">
    <citation type="submission" date="2019-04" db="EMBL/GenBank/DDBJ databases">
        <title>Chromosome genome assembly for Takifugu flavidus.</title>
        <authorList>
            <person name="Xiao S."/>
        </authorList>
    </citation>
    <scope>NUCLEOTIDE SEQUENCE [LARGE SCALE GENOMIC DNA]</scope>
    <source>
        <strain evidence="1">HTHZ2018</strain>
        <tissue evidence="1">Muscle</tissue>
    </source>
</reference>